<organism evidence="2 3">
    <name type="scientific">Serinibacter salmoneus</name>
    <dbReference type="NCBI Taxonomy" id="556530"/>
    <lineage>
        <taxon>Bacteria</taxon>
        <taxon>Bacillati</taxon>
        <taxon>Actinomycetota</taxon>
        <taxon>Actinomycetes</taxon>
        <taxon>Micrococcales</taxon>
        <taxon>Beutenbergiaceae</taxon>
        <taxon>Serinibacter</taxon>
    </lineage>
</organism>
<sequence>MSRRGAGYGRAVADTFTTRPDLTGTFGMVASTHWLASTSGMAILEEGGNAFDAAIAAGLVLHVVEPHLNGLGGDMPLLLRQADASSAVVCGQGAAPAAATIAAYRDLGVDLIPGTGHLAAVVPGTFGAWMHLLATRGTLPLARLARFAIGYARGGHPLLPSAARTIETMAPLFAEHWPTSAAIYLQGGGAPRPGTLLRNPDLADTLERLVAAAEAAGSDVAAQAEAARAAFYEGVVAERIDAFAAQQVYDGAGHYRSFLTGADLASWRASEEPPAEGRLGSHTILKPGLWSQGPVLLQQLALLQQAGGATAQAWAGEADPATVHLAIEATKLALADREAWYGERSPVSVADLLGADYLRERAALVGERADLELRPGSVGGHAPRLAGHVRRAMTGAGAWPGGMADSRPGEGEPTVPTTPRGDTCHLDVVDRWGNAVAATPSGGWLQSSPVIPGLGFALPTRAQMFWLEPGLPASLEPGARPRTTLSPGIAVGDDGSVLAFGTPGGDQQDQWTVPFLLRHLVGGQGAQAAIDAPTWHSMHVPSSFAPRAAEPGAVRLESRVGEAVLEDLHGRGHRVQAAGEWELGRISAAGIRADGVRHAAANPRGMQGYAVGR</sequence>
<dbReference type="Gene3D" id="1.10.246.130">
    <property type="match status" value="1"/>
</dbReference>
<comment type="caution">
    <text evidence="2">The sequence shown here is derived from an EMBL/GenBank/DDBJ whole genome shotgun (WGS) entry which is preliminary data.</text>
</comment>
<dbReference type="InterPro" id="IPR029055">
    <property type="entry name" value="Ntn_hydrolases_N"/>
</dbReference>
<dbReference type="Gene3D" id="3.60.20.40">
    <property type="match status" value="1"/>
</dbReference>
<evidence type="ECO:0000313" key="3">
    <source>
        <dbReference type="Proteomes" id="UP000224915"/>
    </source>
</evidence>
<evidence type="ECO:0000313" key="2">
    <source>
        <dbReference type="EMBL" id="PFG19226.1"/>
    </source>
</evidence>
<dbReference type="OrthoDB" id="9781342at2"/>
<keyword evidence="3" id="KW-1185">Reference proteome</keyword>
<dbReference type="PANTHER" id="PTHR43881">
    <property type="entry name" value="GAMMA-GLUTAMYLTRANSPEPTIDASE (AFU_ORTHOLOGUE AFUA_4G13580)"/>
    <property type="match status" value="1"/>
</dbReference>
<dbReference type="PRINTS" id="PR01210">
    <property type="entry name" value="GGTRANSPTASE"/>
</dbReference>
<dbReference type="InterPro" id="IPR043137">
    <property type="entry name" value="GGT_ssub_C"/>
</dbReference>
<gene>
    <name evidence="2" type="ORF">ATL40_0783</name>
</gene>
<dbReference type="InterPro" id="IPR043138">
    <property type="entry name" value="GGT_lsub"/>
</dbReference>
<dbReference type="EMBL" id="PDJD01000001">
    <property type="protein sequence ID" value="PFG19226.1"/>
    <property type="molecule type" value="Genomic_DNA"/>
</dbReference>
<name>A0A2A9CYL8_9MICO</name>
<accession>A0A2A9CYL8</accession>
<proteinExistence type="predicted"/>
<dbReference type="SUPFAM" id="SSF56235">
    <property type="entry name" value="N-terminal nucleophile aminohydrolases (Ntn hydrolases)"/>
    <property type="match status" value="1"/>
</dbReference>
<feature type="compositionally biased region" description="Low complexity" evidence="1">
    <location>
        <begin position="411"/>
        <end position="421"/>
    </location>
</feature>
<dbReference type="AlphaFoldDB" id="A0A2A9CYL8"/>
<protein>
    <submittedName>
        <fullName evidence="2">Gamma-glutamyltransferase 2</fullName>
    </submittedName>
</protein>
<dbReference type="Pfam" id="PF01019">
    <property type="entry name" value="G_glu_transpept"/>
    <property type="match status" value="1"/>
</dbReference>
<dbReference type="PANTHER" id="PTHR43881:SF1">
    <property type="entry name" value="GAMMA-GLUTAMYLTRANSPEPTIDASE (AFU_ORTHOLOGUE AFUA_4G13580)"/>
    <property type="match status" value="1"/>
</dbReference>
<feature type="region of interest" description="Disordered" evidence="1">
    <location>
        <begin position="399"/>
        <end position="421"/>
    </location>
</feature>
<dbReference type="InterPro" id="IPR052896">
    <property type="entry name" value="GGT-like_enzyme"/>
</dbReference>
<reference evidence="2 3" key="1">
    <citation type="submission" date="2017-10" db="EMBL/GenBank/DDBJ databases">
        <title>Sequencing the genomes of 1000 actinobacteria strains.</title>
        <authorList>
            <person name="Klenk H.-P."/>
        </authorList>
    </citation>
    <scope>NUCLEOTIDE SEQUENCE [LARGE SCALE GENOMIC DNA]</scope>
    <source>
        <strain evidence="2 3">DSM 21801</strain>
    </source>
</reference>
<keyword evidence="2" id="KW-0808">Transferase</keyword>
<dbReference type="Proteomes" id="UP000224915">
    <property type="component" value="Unassembled WGS sequence"/>
</dbReference>
<dbReference type="GO" id="GO:0016740">
    <property type="term" value="F:transferase activity"/>
    <property type="evidence" value="ECO:0007669"/>
    <property type="project" value="UniProtKB-KW"/>
</dbReference>
<evidence type="ECO:0000256" key="1">
    <source>
        <dbReference type="SAM" id="MobiDB-lite"/>
    </source>
</evidence>